<keyword evidence="9" id="KW-0418">Kinase</keyword>
<keyword evidence="23" id="KW-1185">Reference proteome</keyword>
<name>A0A8J2LDR3_9HEXA</name>
<dbReference type="SMART" id="SM00220">
    <property type="entry name" value="S_TKc"/>
    <property type="match status" value="1"/>
</dbReference>
<dbReference type="GO" id="GO:0004693">
    <property type="term" value="F:cyclin-dependent protein serine/threonine kinase activity"/>
    <property type="evidence" value="ECO:0007669"/>
    <property type="project" value="UniProtKB-EC"/>
</dbReference>
<dbReference type="FunFam" id="1.10.510.10:FF:000088">
    <property type="entry name" value="cyclin-dependent kinase 8 isoform X1"/>
    <property type="match status" value="1"/>
</dbReference>
<dbReference type="Pfam" id="PF00069">
    <property type="entry name" value="Pkinase"/>
    <property type="match status" value="1"/>
</dbReference>
<comment type="catalytic activity">
    <reaction evidence="16">
        <text>[DNA-directed RNA polymerase] + ATP = phospho-[DNA-directed RNA polymerase] + ADP + H(+)</text>
        <dbReference type="Rhea" id="RHEA:10216"/>
        <dbReference type="Rhea" id="RHEA-COMP:11321"/>
        <dbReference type="Rhea" id="RHEA-COMP:11322"/>
        <dbReference type="ChEBI" id="CHEBI:15378"/>
        <dbReference type="ChEBI" id="CHEBI:30616"/>
        <dbReference type="ChEBI" id="CHEBI:43176"/>
        <dbReference type="ChEBI" id="CHEBI:68546"/>
        <dbReference type="ChEBI" id="CHEBI:456216"/>
        <dbReference type="EC" id="2.7.11.23"/>
    </reaction>
</comment>
<accession>A0A8J2LDR3</accession>
<dbReference type="FunFam" id="3.30.200.20:FF:000122">
    <property type="entry name" value="cyclin-dependent kinase 8 isoform X1"/>
    <property type="match status" value="1"/>
</dbReference>
<evidence type="ECO:0000256" key="19">
    <source>
        <dbReference type="ARBA" id="ARBA00076654"/>
    </source>
</evidence>
<protein>
    <recommendedName>
        <fullName evidence="12">Cyclin-dependent kinase 8</fullName>
        <ecNumber evidence="5">2.7.11.22</ecNumber>
        <ecNumber evidence="4">2.7.11.23</ecNumber>
    </recommendedName>
    <alternativeName>
        <fullName evidence="13">Cell division protein kinase 8</fullName>
    </alternativeName>
    <alternativeName>
        <fullName evidence="18 19">Mediator complex subunit cdk8</fullName>
    </alternativeName>
    <alternativeName>
        <fullName evidence="17 20">Mediator of RNA polymerase II transcription subunit cdk8</fullName>
    </alternativeName>
</protein>
<evidence type="ECO:0000256" key="15">
    <source>
        <dbReference type="ARBA" id="ARBA00048367"/>
    </source>
</evidence>
<comment type="catalytic activity">
    <reaction evidence="15">
        <text>L-seryl-[protein] + ATP = O-phospho-L-seryl-[protein] + ADP + H(+)</text>
        <dbReference type="Rhea" id="RHEA:17989"/>
        <dbReference type="Rhea" id="RHEA-COMP:9863"/>
        <dbReference type="Rhea" id="RHEA-COMP:11604"/>
        <dbReference type="ChEBI" id="CHEBI:15378"/>
        <dbReference type="ChEBI" id="CHEBI:29999"/>
        <dbReference type="ChEBI" id="CHEBI:30616"/>
        <dbReference type="ChEBI" id="CHEBI:83421"/>
        <dbReference type="ChEBI" id="CHEBI:456216"/>
        <dbReference type="EC" id="2.7.11.22"/>
    </reaction>
</comment>
<dbReference type="GO" id="GO:0005524">
    <property type="term" value="F:ATP binding"/>
    <property type="evidence" value="ECO:0007669"/>
    <property type="project" value="UniProtKB-KW"/>
</dbReference>
<keyword evidence="11" id="KW-0539">Nucleus</keyword>
<evidence type="ECO:0000256" key="3">
    <source>
        <dbReference type="ARBA" id="ARBA00006485"/>
    </source>
</evidence>
<reference evidence="22" key="1">
    <citation type="submission" date="2021-06" db="EMBL/GenBank/DDBJ databases">
        <authorList>
            <person name="Hodson N. C."/>
            <person name="Mongue J. A."/>
            <person name="Jaron S. K."/>
        </authorList>
    </citation>
    <scope>NUCLEOTIDE SEQUENCE</scope>
</reference>
<dbReference type="AlphaFoldDB" id="A0A8J2LDR3"/>
<keyword evidence="8" id="KW-0547">Nucleotide-binding</keyword>
<sequence>MADPEKWEILALQQEFDWVLQEEVPTSLKRLRLVVEECARHFPLSVGNVSVPLKLDKFVMATASHNAQDSIKCVVTILGDNITNADITIKLHKSTAPYHGSLQTEWKLQQVQDSANHLQSCLLYIDNLGDGVKSPEEALQALNAVMSCLSKGRNALIIPKKRTIDDLVSSRNVKSLLPQLPSDVVVSFYIQAQKLYFAVYLLSQAQGSVKFDVFQAECTIPWLSKTILLYTDALQLCQQLKDKITVFSQYKDANLLGSRSVSPDSWVCTTEPAFKATAMERVKVEDWFDYEGCKVGRGTYGHVYKARRKEGSGAPTLNARGDKDRDYALKQIEGTGLSMSACREIALLRELKHPNVISLQRVFLSHTDRKVWLLFDYAEHDLWHIIKFHRAAKASKKPVMVPKAMVKSLLYQILDGIHYLHANWVLHRDLKPANILVMGEGPERGRVKIADMGFARLFNSPLKPLADLDPVVVTFWYRAPELLLGARHYTKAIDIWAIGCIFAELLTSEPIFHCRQEDIKTSNPYHHDQLDRIFNVMGFPLEKDWEDIRKMPEHPTLIKDFKRTNYSNSSLIKYMDRHKIKPESKAFLLLQKLLLMDPTKRITSEQAMQDPYFTEEPMPTADVFAGCPIPYPKREFLTDDDQ</sequence>
<evidence type="ECO:0000256" key="14">
    <source>
        <dbReference type="ARBA" id="ARBA00047811"/>
    </source>
</evidence>
<dbReference type="GO" id="GO:0005634">
    <property type="term" value="C:nucleus"/>
    <property type="evidence" value="ECO:0007669"/>
    <property type="project" value="UniProtKB-SubCell"/>
</dbReference>
<evidence type="ECO:0000313" key="23">
    <source>
        <dbReference type="Proteomes" id="UP000708208"/>
    </source>
</evidence>
<keyword evidence="10" id="KW-0067">ATP-binding</keyword>
<evidence type="ECO:0000256" key="13">
    <source>
        <dbReference type="ARBA" id="ARBA00041245"/>
    </source>
</evidence>
<comment type="catalytic activity">
    <reaction evidence="14">
        <text>L-threonyl-[protein] + ATP = O-phospho-L-threonyl-[protein] + ADP + H(+)</text>
        <dbReference type="Rhea" id="RHEA:46608"/>
        <dbReference type="Rhea" id="RHEA-COMP:11060"/>
        <dbReference type="Rhea" id="RHEA-COMP:11605"/>
        <dbReference type="ChEBI" id="CHEBI:15378"/>
        <dbReference type="ChEBI" id="CHEBI:30013"/>
        <dbReference type="ChEBI" id="CHEBI:30616"/>
        <dbReference type="ChEBI" id="CHEBI:61977"/>
        <dbReference type="ChEBI" id="CHEBI:456216"/>
        <dbReference type="EC" id="2.7.11.22"/>
    </reaction>
</comment>
<gene>
    <name evidence="22" type="ORF">AFUS01_LOCUS43005</name>
</gene>
<evidence type="ECO:0000256" key="12">
    <source>
        <dbReference type="ARBA" id="ARBA00039268"/>
    </source>
</evidence>
<evidence type="ECO:0000256" key="4">
    <source>
        <dbReference type="ARBA" id="ARBA00012409"/>
    </source>
</evidence>
<comment type="similarity">
    <text evidence="3">Belongs to the protein kinase superfamily. CMGC Ser/Thr protein kinase family. CDC2/CDKX subfamily.</text>
</comment>
<evidence type="ECO:0000259" key="21">
    <source>
        <dbReference type="PROSITE" id="PS50011"/>
    </source>
</evidence>
<dbReference type="InterPro" id="IPR000719">
    <property type="entry name" value="Prot_kinase_dom"/>
</dbReference>
<evidence type="ECO:0000256" key="5">
    <source>
        <dbReference type="ARBA" id="ARBA00012425"/>
    </source>
</evidence>
<evidence type="ECO:0000256" key="10">
    <source>
        <dbReference type="ARBA" id="ARBA00022840"/>
    </source>
</evidence>
<organism evidence="22 23">
    <name type="scientific">Allacma fusca</name>
    <dbReference type="NCBI Taxonomy" id="39272"/>
    <lineage>
        <taxon>Eukaryota</taxon>
        <taxon>Metazoa</taxon>
        <taxon>Ecdysozoa</taxon>
        <taxon>Arthropoda</taxon>
        <taxon>Hexapoda</taxon>
        <taxon>Collembola</taxon>
        <taxon>Symphypleona</taxon>
        <taxon>Sminthuridae</taxon>
        <taxon>Allacma</taxon>
    </lineage>
</organism>
<evidence type="ECO:0000256" key="17">
    <source>
        <dbReference type="ARBA" id="ARBA00075377"/>
    </source>
</evidence>
<dbReference type="OrthoDB" id="6284126at2759"/>
<dbReference type="PANTHER" id="PTHR24056:SF495">
    <property type="entry name" value="CYCLIN-DEPENDENT KINASE 8-RELATED"/>
    <property type="match status" value="1"/>
</dbReference>
<evidence type="ECO:0000256" key="6">
    <source>
        <dbReference type="ARBA" id="ARBA00022527"/>
    </source>
</evidence>
<evidence type="ECO:0000256" key="2">
    <source>
        <dbReference type="ARBA" id="ARBA00004123"/>
    </source>
</evidence>
<evidence type="ECO:0000256" key="20">
    <source>
        <dbReference type="ARBA" id="ARBA00079199"/>
    </source>
</evidence>
<keyword evidence="7" id="KW-0808">Transferase</keyword>
<dbReference type="InterPro" id="IPR028241">
    <property type="entry name" value="RAVE2/Rogdi"/>
</dbReference>
<evidence type="ECO:0000256" key="11">
    <source>
        <dbReference type="ARBA" id="ARBA00023242"/>
    </source>
</evidence>
<dbReference type="EMBL" id="CAJVCH010569854">
    <property type="protein sequence ID" value="CAG7833373.1"/>
    <property type="molecule type" value="Genomic_DNA"/>
</dbReference>
<evidence type="ECO:0000256" key="8">
    <source>
        <dbReference type="ARBA" id="ARBA00022741"/>
    </source>
</evidence>
<dbReference type="PROSITE" id="PS50011">
    <property type="entry name" value="PROTEIN_KINASE_DOM"/>
    <property type="match status" value="1"/>
</dbReference>
<dbReference type="PANTHER" id="PTHR24056">
    <property type="entry name" value="CELL DIVISION PROTEIN KINASE"/>
    <property type="match status" value="1"/>
</dbReference>
<comment type="subcellular location">
    <subcellularLocation>
        <location evidence="2">Nucleus</location>
    </subcellularLocation>
</comment>
<feature type="non-terminal residue" evidence="22">
    <location>
        <position position="642"/>
    </location>
</feature>
<proteinExistence type="inferred from homology"/>
<dbReference type="PROSITE" id="PS00108">
    <property type="entry name" value="PROTEIN_KINASE_ST"/>
    <property type="match status" value="1"/>
</dbReference>
<evidence type="ECO:0000256" key="1">
    <source>
        <dbReference type="ARBA" id="ARBA00001946"/>
    </source>
</evidence>
<evidence type="ECO:0000256" key="18">
    <source>
        <dbReference type="ARBA" id="ARBA00076385"/>
    </source>
</evidence>
<dbReference type="EC" id="2.7.11.23" evidence="4"/>
<comment type="caution">
    <text evidence="22">The sequence shown here is derived from an EMBL/GenBank/DDBJ whole genome shotgun (WGS) entry which is preliminary data.</text>
</comment>
<evidence type="ECO:0000256" key="16">
    <source>
        <dbReference type="ARBA" id="ARBA00049280"/>
    </source>
</evidence>
<dbReference type="GO" id="GO:0008353">
    <property type="term" value="F:RNA polymerase II CTD heptapeptide repeat kinase activity"/>
    <property type="evidence" value="ECO:0007669"/>
    <property type="project" value="UniProtKB-EC"/>
</dbReference>
<dbReference type="InterPro" id="IPR050108">
    <property type="entry name" value="CDK"/>
</dbReference>
<evidence type="ECO:0000256" key="9">
    <source>
        <dbReference type="ARBA" id="ARBA00022777"/>
    </source>
</evidence>
<feature type="domain" description="Protein kinase" evidence="21">
    <location>
        <begin position="289"/>
        <end position="613"/>
    </location>
</feature>
<evidence type="ECO:0000313" key="22">
    <source>
        <dbReference type="EMBL" id="CAG7833373.1"/>
    </source>
</evidence>
<comment type="cofactor">
    <cofactor evidence="1">
        <name>Mg(2+)</name>
        <dbReference type="ChEBI" id="CHEBI:18420"/>
    </cofactor>
</comment>
<dbReference type="EC" id="2.7.11.22" evidence="5"/>
<keyword evidence="6" id="KW-0723">Serine/threonine-protein kinase</keyword>
<evidence type="ECO:0000256" key="7">
    <source>
        <dbReference type="ARBA" id="ARBA00022679"/>
    </source>
</evidence>
<dbReference type="InterPro" id="IPR008271">
    <property type="entry name" value="Ser/Thr_kinase_AS"/>
</dbReference>
<dbReference type="Pfam" id="PF10259">
    <property type="entry name" value="Rogdi_lz"/>
    <property type="match status" value="1"/>
</dbReference>
<dbReference type="Proteomes" id="UP000708208">
    <property type="component" value="Unassembled WGS sequence"/>
</dbReference>